<evidence type="ECO:0000256" key="10">
    <source>
        <dbReference type="RuleBase" id="RU000578"/>
    </source>
</evidence>
<evidence type="ECO:0000256" key="9">
    <source>
        <dbReference type="HAMAP-Rule" id="MF_00365"/>
    </source>
</evidence>
<dbReference type="PATRIC" id="fig|1203610.3.peg.851"/>
<dbReference type="Pfam" id="PF02463">
    <property type="entry name" value="SMC_N"/>
    <property type="match status" value="1"/>
</dbReference>
<keyword evidence="9 10" id="KW-0742">SOS response</keyword>
<dbReference type="GO" id="GO:0005737">
    <property type="term" value="C:cytoplasm"/>
    <property type="evidence" value="ECO:0007669"/>
    <property type="project" value="UniProtKB-SubCell"/>
</dbReference>
<keyword evidence="7 9" id="KW-0067">ATP-binding</keyword>
<keyword evidence="13" id="KW-1185">Reference proteome</keyword>
<dbReference type="NCBIfam" id="TIGR00611">
    <property type="entry name" value="recf"/>
    <property type="match status" value="1"/>
</dbReference>
<comment type="function">
    <text evidence="9 10">The RecF protein is involved in DNA metabolism; it is required for DNA replication and normal SOS inducibility. RecF binds preferentially to single-stranded, linear DNA. It also seems to bind ATP.</text>
</comment>
<dbReference type="PANTHER" id="PTHR32182:SF0">
    <property type="entry name" value="DNA REPLICATION AND REPAIR PROTEIN RECF"/>
    <property type="match status" value="1"/>
</dbReference>
<keyword evidence="9 10" id="KW-0234">DNA repair</keyword>
<evidence type="ECO:0000259" key="11">
    <source>
        <dbReference type="Pfam" id="PF02463"/>
    </source>
</evidence>
<evidence type="ECO:0000256" key="4">
    <source>
        <dbReference type="ARBA" id="ARBA00022490"/>
    </source>
</evidence>
<dbReference type="InterPro" id="IPR018078">
    <property type="entry name" value="DNA-binding_RecF_CS"/>
</dbReference>
<dbReference type="SUPFAM" id="SSF52540">
    <property type="entry name" value="P-loop containing nucleoside triphosphate hydrolases"/>
    <property type="match status" value="1"/>
</dbReference>
<dbReference type="InterPro" id="IPR003395">
    <property type="entry name" value="RecF/RecN/SMC_N"/>
</dbReference>
<feature type="binding site" evidence="9">
    <location>
        <begin position="33"/>
        <end position="40"/>
    </location>
    <ligand>
        <name>ATP</name>
        <dbReference type="ChEBI" id="CHEBI:30616"/>
    </ligand>
</feature>
<comment type="subcellular location">
    <subcellularLocation>
        <location evidence="1 9 10">Cytoplasm</location>
    </subcellularLocation>
</comment>
<sequence length="370" mass="42775">MVQMILKKLSILNYKNILQSEVSFSPKMNCFFGNNGMGKTNLLDVIHYLSFCKSHVNTPDSQIINNDQDMCVIQGEYDYEGRGEEIFCAIRRRQRKQFKRNKKEYDKLSEHIGLLPLVMVSPADSDLIQGGSDERRRFLDLIISQQDKQYLHALIQYNKALLQRNMLLKNQSMDASLYEVLEMQLGMYGRMVFEKRQLLVESFIPIFNEYYQTICRSSEVVGLRYISQLAGNDLPDLLAANRERDRILGYTSNGIHKDELEMTLNEHLIRRVGSQGQNKTYLIALKLAQFAFLARKGQTIPILLLDDIFDKLDAARVAEIIKLVSDDSFGQIFITDTNRKYLDEILLAMEHDYALFKVEQGEVQPMEDPA</sequence>
<evidence type="ECO:0000313" key="12">
    <source>
        <dbReference type="EMBL" id="KKB59285.1"/>
    </source>
</evidence>
<dbReference type="EMBL" id="AQHW01000005">
    <property type="protein sequence ID" value="KKB59285.1"/>
    <property type="molecule type" value="Genomic_DNA"/>
</dbReference>
<comment type="similarity">
    <text evidence="2 9 10">Belongs to the RecF family.</text>
</comment>
<keyword evidence="4 9" id="KW-0963">Cytoplasm</keyword>
<dbReference type="InterPro" id="IPR027417">
    <property type="entry name" value="P-loop_NTPase"/>
</dbReference>
<dbReference type="HOGENOM" id="CLU_040267_0_1_10"/>
<dbReference type="InterPro" id="IPR042174">
    <property type="entry name" value="RecF_2"/>
</dbReference>
<evidence type="ECO:0000256" key="1">
    <source>
        <dbReference type="ARBA" id="ARBA00004496"/>
    </source>
</evidence>
<dbReference type="PANTHER" id="PTHR32182">
    <property type="entry name" value="DNA REPLICATION AND REPAIR PROTEIN RECF"/>
    <property type="match status" value="1"/>
</dbReference>
<evidence type="ECO:0000256" key="2">
    <source>
        <dbReference type="ARBA" id="ARBA00008016"/>
    </source>
</evidence>
<dbReference type="GO" id="GO:0006260">
    <property type="term" value="P:DNA replication"/>
    <property type="evidence" value="ECO:0007669"/>
    <property type="project" value="UniProtKB-UniRule"/>
</dbReference>
<keyword evidence="6 9" id="KW-0547">Nucleotide-binding</keyword>
<dbReference type="GO" id="GO:0009432">
    <property type="term" value="P:SOS response"/>
    <property type="evidence" value="ECO:0007669"/>
    <property type="project" value="UniProtKB-UniRule"/>
</dbReference>
<evidence type="ECO:0000256" key="5">
    <source>
        <dbReference type="ARBA" id="ARBA00022705"/>
    </source>
</evidence>
<dbReference type="PROSITE" id="PS00618">
    <property type="entry name" value="RECF_2"/>
    <property type="match status" value="1"/>
</dbReference>
<gene>
    <name evidence="9" type="primary">recF</name>
    <name evidence="12" type="ORF">HMPREF1536_00826</name>
</gene>
<evidence type="ECO:0000256" key="7">
    <source>
        <dbReference type="ARBA" id="ARBA00022840"/>
    </source>
</evidence>
<dbReference type="Gene3D" id="3.40.50.300">
    <property type="entry name" value="P-loop containing nucleotide triphosphate hydrolases"/>
    <property type="match status" value="1"/>
</dbReference>
<dbReference type="Gene3D" id="1.20.1050.90">
    <property type="entry name" value="RecF/RecN/SMC, N-terminal domain"/>
    <property type="match status" value="1"/>
</dbReference>
<evidence type="ECO:0000256" key="6">
    <source>
        <dbReference type="ARBA" id="ARBA00022741"/>
    </source>
</evidence>
<keyword evidence="5 9" id="KW-0235">DNA replication</keyword>
<evidence type="ECO:0000256" key="3">
    <source>
        <dbReference type="ARBA" id="ARBA00020170"/>
    </source>
</evidence>
<organism evidence="12 13">
    <name type="scientific">Parabacteroides gordonii MS-1 = DSM 23371</name>
    <dbReference type="NCBI Taxonomy" id="1203610"/>
    <lineage>
        <taxon>Bacteria</taxon>
        <taxon>Pseudomonadati</taxon>
        <taxon>Bacteroidota</taxon>
        <taxon>Bacteroidia</taxon>
        <taxon>Bacteroidales</taxon>
        <taxon>Tannerellaceae</taxon>
        <taxon>Parabacteroides</taxon>
    </lineage>
</organism>
<keyword evidence="8 9" id="KW-0238">DNA-binding</keyword>
<dbReference type="STRING" id="1203610.HMPREF1536_00826"/>
<dbReference type="PROSITE" id="PS00617">
    <property type="entry name" value="RECF_1"/>
    <property type="match status" value="1"/>
</dbReference>
<dbReference type="InterPro" id="IPR001238">
    <property type="entry name" value="DNA-binding_RecF"/>
</dbReference>
<dbReference type="GO" id="GO:0000731">
    <property type="term" value="P:DNA synthesis involved in DNA repair"/>
    <property type="evidence" value="ECO:0007669"/>
    <property type="project" value="TreeGrafter"/>
</dbReference>
<dbReference type="Proteomes" id="UP000033035">
    <property type="component" value="Unassembled WGS sequence"/>
</dbReference>
<dbReference type="GO" id="GO:0003697">
    <property type="term" value="F:single-stranded DNA binding"/>
    <property type="evidence" value="ECO:0007669"/>
    <property type="project" value="UniProtKB-UniRule"/>
</dbReference>
<keyword evidence="9 10" id="KW-0227">DNA damage</keyword>
<evidence type="ECO:0000256" key="8">
    <source>
        <dbReference type="ARBA" id="ARBA00023125"/>
    </source>
</evidence>
<comment type="caution">
    <text evidence="12">The sequence shown here is derived from an EMBL/GenBank/DDBJ whole genome shotgun (WGS) entry which is preliminary data.</text>
</comment>
<proteinExistence type="inferred from homology"/>
<reference evidence="12 13" key="1">
    <citation type="submission" date="2013-04" db="EMBL/GenBank/DDBJ databases">
        <title>The Genome Sequence of Parabacteroides gordonii DSM 23371.</title>
        <authorList>
            <consortium name="The Broad Institute Genomics Platform"/>
            <person name="Earl A."/>
            <person name="Ward D."/>
            <person name="Feldgarden M."/>
            <person name="Gevers D."/>
            <person name="Martens E."/>
            <person name="Sakamoto M."/>
            <person name="Benno Y."/>
            <person name="Suzuki N."/>
            <person name="Matsunaga N."/>
            <person name="Koshihara K."/>
            <person name="Seki M."/>
            <person name="Komiya H."/>
            <person name="Walker B."/>
            <person name="Young S."/>
            <person name="Zeng Q."/>
            <person name="Gargeya S."/>
            <person name="Fitzgerald M."/>
            <person name="Haas B."/>
            <person name="Abouelleil A."/>
            <person name="Allen A.W."/>
            <person name="Alvarado L."/>
            <person name="Arachchi H.M."/>
            <person name="Berlin A.M."/>
            <person name="Chapman S.B."/>
            <person name="Gainer-Dewar J."/>
            <person name="Goldberg J."/>
            <person name="Griggs A."/>
            <person name="Gujja S."/>
            <person name="Hansen M."/>
            <person name="Howarth C."/>
            <person name="Imamovic A."/>
            <person name="Ireland A."/>
            <person name="Larimer J."/>
            <person name="McCowan C."/>
            <person name="Murphy C."/>
            <person name="Pearson M."/>
            <person name="Poon T.W."/>
            <person name="Priest M."/>
            <person name="Roberts A."/>
            <person name="Saif S."/>
            <person name="Shea T."/>
            <person name="Sisk P."/>
            <person name="Sykes S."/>
            <person name="Wortman J."/>
            <person name="Nusbaum C."/>
            <person name="Birren B."/>
        </authorList>
    </citation>
    <scope>NUCLEOTIDE SEQUENCE [LARGE SCALE GENOMIC DNA]</scope>
    <source>
        <strain evidence="12 13">MS-1</strain>
    </source>
</reference>
<dbReference type="GO" id="GO:0006302">
    <property type="term" value="P:double-strand break repair"/>
    <property type="evidence" value="ECO:0007669"/>
    <property type="project" value="TreeGrafter"/>
</dbReference>
<protein>
    <recommendedName>
        <fullName evidence="3 9">DNA replication and repair protein RecF</fullName>
    </recommendedName>
</protein>
<dbReference type="AlphaFoldDB" id="A0A0F5JNW8"/>
<accession>A0A0F5JNW8</accession>
<dbReference type="HAMAP" id="MF_00365">
    <property type="entry name" value="RecF"/>
    <property type="match status" value="1"/>
</dbReference>
<name>A0A0F5JNW8_9BACT</name>
<dbReference type="GO" id="GO:0005524">
    <property type="term" value="F:ATP binding"/>
    <property type="evidence" value="ECO:0007669"/>
    <property type="project" value="UniProtKB-UniRule"/>
</dbReference>
<evidence type="ECO:0000313" key="13">
    <source>
        <dbReference type="Proteomes" id="UP000033035"/>
    </source>
</evidence>
<feature type="domain" description="RecF/RecN/SMC N-terminal" evidence="11">
    <location>
        <begin position="6"/>
        <end position="361"/>
    </location>
</feature>